<organism evidence="1 2">
    <name type="scientific">Elysia crispata</name>
    <name type="common">lettuce slug</name>
    <dbReference type="NCBI Taxonomy" id="231223"/>
    <lineage>
        <taxon>Eukaryota</taxon>
        <taxon>Metazoa</taxon>
        <taxon>Spiralia</taxon>
        <taxon>Lophotrochozoa</taxon>
        <taxon>Mollusca</taxon>
        <taxon>Gastropoda</taxon>
        <taxon>Heterobranchia</taxon>
        <taxon>Euthyneura</taxon>
        <taxon>Panpulmonata</taxon>
        <taxon>Sacoglossa</taxon>
        <taxon>Placobranchoidea</taxon>
        <taxon>Plakobranchidae</taxon>
        <taxon>Elysia</taxon>
    </lineage>
</organism>
<gene>
    <name evidence="1" type="ORF">RRG08_052659</name>
</gene>
<proteinExistence type="predicted"/>
<accession>A0AAE1DNK8</accession>
<evidence type="ECO:0000313" key="1">
    <source>
        <dbReference type="EMBL" id="KAK3777194.1"/>
    </source>
</evidence>
<dbReference type="EMBL" id="JAWDGP010003113">
    <property type="protein sequence ID" value="KAK3777194.1"/>
    <property type="molecule type" value="Genomic_DNA"/>
</dbReference>
<comment type="caution">
    <text evidence="1">The sequence shown here is derived from an EMBL/GenBank/DDBJ whole genome shotgun (WGS) entry which is preliminary data.</text>
</comment>
<evidence type="ECO:0000313" key="2">
    <source>
        <dbReference type="Proteomes" id="UP001283361"/>
    </source>
</evidence>
<dbReference type="AlphaFoldDB" id="A0AAE1DNK8"/>
<dbReference type="Proteomes" id="UP001283361">
    <property type="component" value="Unassembled WGS sequence"/>
</dbReference>
<sequence length="98" mass="11129">MSIARFCEISPPTYSIFGAKLSYFSFKAEPEKHQIVYKQLRKPGQPIGREHCRAVFKPKSDQSILIVLAAGHPTMSFEYRVVPVIKNRTPKANPILLN</sequence>
<protein>
    <submittedName>
        <fullName evidence="1">Uncharacterized protein</fullName>
    </submittedName>
</protein>
<name>A0AAE1DNK8_9GAST</name>
<keyword evidence="2" id="KW-1185">Reference proteome</keyword>
<reference evidence="1" key="1">
    <citation type="journal article" date="2023" name="G3 (Bethesda)">
        <title>A reference genome for the long-term kleptoplast-retaining sea slug Elysia crispata morphotype clarki.</title>
        <authorList>
            <person name="Eastman K.E."/>
            <person name="Pendleton A.L."/>
            <person name="Shaikh M.A."/>
            <person name="Suttiyut T."/>
            <person name="Ogas R."/>
            <person name="Tomko P."/>
            <person name="Gavelis G."/>
            <person name="Widhalm J.R."/>
            <person name="Wisecaver J.H."/>
        </authorList>
    </citation>
    <scope>NUCLEOTIDE SEQUENCE</scope>
    <source>
        <strain evidence="1">ECLA1</strain>
    </source>
</reference>